<dbReference type="Pfam" id="PF09968">
    <property type="entry name" value="DUF2202"/>
    <property type="match status" value="1"/>
</dbReference>
<keyword evidence="5" id="KW-1185">Reference proteome</keyword>
<gene>
    <name evidence="4" type="ORF">THMIRHAT_15930</name>
</gene>
<accession>A0A6F8PP78</accession>
<dbReference type="AlphaFoldDB" id="A0A6F8PP78"/>
<evidence type="ECO:0000259" key="3">
    <source>
        <dbReference type="Pfam" id="PF09968"/>
    </source>
</evidence>
<keyword evidence="2" id="KW-0732">Signal</keyword>
<protein>
    <recommendedName>
        <fullName evidence="3">DUF2202 domain-containing protein</fullName>
    </recommendedName>
</protein>
<dbReference type="EMBL" id="AP021888">
    <property type="protein sequence ID" value="BBP43847.1"/>
    <property type="molecule type" value="Genomic_DNA"/>
</dbReference>
<dbReference type="Proteomes" id="UP000501466">
    <property type="component" value="Chromosome"/>
</dbReference>
<sequence>MLSQTFKFKKITLAIALTLPLLNGCSGTSGASSADTSNLTTTDITVERGPVLNAVVKDKNGKMAVAQGNGVYRFTGDFEYPLETTGGVIDLNHNGLVDDGDLKTDGLKLRANEGKVLTLASTLAINTELQQKLIDNIDLTADAIQTHTPTNDKAIAALSDEIYKYCIENGITDASTLTTEQWEAIELNIQNRIANYLASEKTAAELEQEMVDGLVDPLNPPPLLSQAEIDAINNNEGTHSLEATLATLPVYDLTDEQKATLAFMWNEEKMAKDLYFSLNDLYPSQTLYNIATNAETEHQNSVAALLQRYNLDLEYYTDPSYSFSQEQLDSYPTGSFSNSDVQALYNALYSEGAASAQASLEVGCKVEVTDINDLNTYIEVAGEAQDIKMVFENLRKGSYSHYWGFDTALKAQGVTDGCCSLGADFCHPEYPANDMQQQGQGSADGTGEGMRLQKGKH</sequence>
<dbReference type="RefSeq" id="WP_173291618.1">
    <property type="nucleotide sequence ID" value="NZ_AP021888.1"/>
</dbReference>
<evidence type="ECO:0000313" key="5">
    <source>
        <dbReference type="Proteomes" id="UP000501466"/>
    </source>
</evidence>
<feature type="domain" description="DUF2202" evidence="3">
    <location>
        <begin position="259"/>
        <end position="414"/>
    </location>
</feature>
<feature type="signal peptide" evidence="2">
    <location>
        <begin position="1"/>
        <end position="31"/>
    </location>
</feature>
<name>A0A6F8PP78_9GAMM</name>
<feature type="chain" id="PRO_5026270298" description="DUF2202 domain-containing protein" evidence="2">
    <location>
        <begin position="32"/>
        <end position="457"/>
    </location>
</feature>
<proteinExistence type="predicted"/>
<reference evidence="5" key="1">
    <citation type="submission" date="2019-11" db="EMBL/GenBank/DDBJ databases">
        <title>Isolation and characterization of two novel species in the genus Thiomicrorhabdus.</title>
        <authorList>
            <person name="Mochizuki J."/>
            <person name="Kojima H."/>
            <person name="Fukui M."/>
        </authorList>
    </citation>
    <scope>NUCLEOTIDE SEQUENCE [LARGE SCALE GENOMIC DNA]</scope>
    <source>
        <strain evidence="5">AkT22</strain>
    </source>
</reference>
<organism evidence="4 5">
    <name type="scientific">Thiosulfativibrio zosterae</name>
    <dbReference type="NCBI Taxonomy" id="2675053"/>
    <lineage>
        <taxon>Bacteria</taxon>
        <taxon>Pseudomonadati</taxon>
        <taxon>Pseudomonadota</taxon>
        <taxon>Gammaproteobacteria</taxon>
        <taxon>Thiotrichales</taxon>
        <taxon>Piscirickettsiaceae</taxon>
        <taxon>Thiosulfativibrio</taxon>
    </lineage>
</organism>
<feature type="region of interest" description="Disordered" evidence="1">
    <location>
        <begin position="432"/>
        <end position="457"/>
    </location>
</feature>
<dbReference type="CDD" id="cd01048">
    <property type="entry name" value="Ferritin_like_AB2"/>
    <property type="match status" value="1"/>
</dbReference>
<dbReference type="Gene3D" id="1.20.1260.10">
    <property type="match status" value="1"/>
</dbReference>
<dbReference type="InterPro" id="IPR019243">
    <property type="entry name" value="DUF2202"/>
</dbReference>
<evidence type="ECO:0000313" key="4">
    <source>
        <dbReference type="EMBL" id="BBP43847.1"/>
    </source>
</evidence>
<evidence type="ECO:0000256" key="2">
    <source>
        <dbReference type="SAM" id="SignalP"/>
    </source>
</evidence>
<dbReference type="KEGG" id="tzo:THMIRHAT_15930"/>
<evidence type="ECO:0000256" key="1">
    <source>
        <dbReference type="SAM" id="MobiDB-lite"/>
    </source>
</evidence>
<dbReference type="InterPro" id="IPR012347">
    <property type="entry name" value="Ferritin-like"/>
</dbReference>